<sequence length="187" mass="19339">MGIGLIHAAGVAIAIGGLMGAAEAQMRPPVNIGAAVGDVGPGWKKQPGSDEGITYVCDAESCGGRGVLGLSQAAATPDYVKGVIADPDKMLASYQYASEESMKPTGCAFVKYEVKRLGDRRVRYDSTGKCPQGSFAAMTTIFDADRPTMMAVQVLTGSESGALKLRDASADKIVHALEQDAAAPAEK</sequence>
<reference evidence="1" key="1">
    <citation type="journal article" date="2014" name="Int. J. Syst. Evol. Microbiol.">
        <title>Complete genome sequence of Corynebacterium casei LMG S-19264T (=DSM 44701T), isolated from a smear-ripened cheese.</title>
        <authorList>
            <consortium name="US DOE Joint Genome Institute (JGI-PGF)"/>
            <person name="Walter F."/>
            <person name="Albersmeier A."/>
            <person name="Kalinowski J."/>
            <person name="Ruckert C."/>
        </authorList>
    </citation>
    <scope>NUCLEOTIDE SEQUENCE</scope>
    <source>
        <strain evidence="1">VKM B-2347</strain>
    </source>
</reference>
<protein>
    <submittedName>
        <fullName evidence="1">Uncharacterized protein</fullName>
    </submittedName>
</protein>
<dbReference type="RefSeq" id="WP_271168234.1">
    <property type="nucleotide sequence ID" value="NZ_BSFI01000007.1"/>
</dbReference>
<dbReference type="Proteomes" id="UP001143372">
    <property type="component" value="Unassembled WGS sequence"/>
</dbReference>
<keyword evidence="2" id="KW-1185">Reference proteome</keyword>
<comment type="caution">
    <text evidence="1">The sequence shown here is derived from an EMBL/GenBank/DDBJ whole genome shotgun (WGS) entry which is preliminary data.</text>
</comment>
<dbReference type="EMBL" id="BSFI01000007">
    <property type="protein sequence ID" value="GLK68000.1"/>
    <property type="molecule type" value="Genomic_DNA"/>
</dbReference>
<dbReference type="AlphaFoldDB" id="A0A9W6J2C3"/>
<proteinExistence type="predicted"/>
<evidence type="ECO:0000313" key="1">
    <source>
        <dbReference type="EMBL" id="GLK68000.1"/>
    </source>
</evidence>
<accession>A0A9W6J2C3</accession>
<organism evidence="1 2">
    <name type="scientific">Hansschlegelia plantiphila</name>
    <dbReference type="NCBI Taxonomy" id="374655"/>
    <lineage>
        <taxon>Bacteria</taxon>
        <taxon>Pseudomonadati</taxon>
        <taxon>Pseudomonadota</taxon>
        <taxon>Alphaproteobacteria</taxon>
        <taxon>Hyphomicrobiales</taxon>
        <taxon>Methylopilaceae</taxon>
        <taxon>Hansschlegelia</taxon>
    </lineage>
</organism>
<name>A0A9W6J2C3_9HYPH</name>
<gene>
    <name evidence="1" type="ORF">GCM10008179_16380</name>
</gene>
<reference evidence="1" key="2">
    <citation type="submission" date="2023-01" db="EMBL/GenBank/DDBJ databases">
        <authorList>
            <person name="Sun Q."/>
            <person name="Evtushenko L."/>
        </authorList>
    </citation>
    <scope>NUCLEOTIDE SEQUENCE</scope>
    <source>
        <strain evidence="1">VKM B-2347</strain>
    </source>
</reference>
<evidence type="ECO:0000313" key="2">
    <source>
        <dbReference type="Proteomes" id="UP001143372"/>
    </source>
</evidence>